<evidence type="ECO:0000256" key="1">
    <source>
        <dbReference type="ARBA" id="ARBA00010283"/>
    </source>
</evidence>
<dbReference type="PANTHER" id="PTHR19368">
    <property type="entry name" value="XLR/SCP3/FAM9"/>
    <property type="match status" value="1"/>
</dbReference>
<dbReference type="InterPro" id="IPR006888">
    <property type="entry name" value="XLR/SYCP3/FAM9_dom"/>
</dbReference>
<feature type="domain" description="XLR/SYCP3/FAM9" evidence="4">
    <location>
        <begin position="212"/>
        <end position="264"/>
    </location>
</feature>
<organism evidence="5 6">
    <name type="scientific">Mytilus coruscus</name>
    <name type="common">Sea mussel</name>
    <dbReference type="NCBI Taxonomy" id="42192"/>
    <lineage>
        <taxon>Eukaryota</taxon>
        <taxon>Metazoa</taxon>
        <taxon>Spiralia</taxon>
        <taxon>Lophotrochozoa</taxon>
        <taxon>Mollusca</taxon>
        <taxon>Bivalvia</taxon>
        <taxon>Autobranchia</taxon>
        <taxon>Pteriomorphia</taxon>
        <taxon>Mytilida</taxon>
        <taxon>Mytiloidea</taxon>
        <taxon>Mytilidae</taxon>
        <taxon>Mytilinae</taxon>
        <taxon>Mytilus</taxon>
    </lineage>
</organism>
<accession>A0A6J8EYT4</accession>
<feature type="domain" description="XLR/SYCP3/FAM9" evidence="4">
    <location>
        <begin position="76"/>
        <end position="207"/>
    </location>
</feature>
<keyword evidence="2" id="KW-0175">Coiled coil</keyword>
<evidence type="ECO:0000256" key="3">
    <source>
        <dbReference type="SAM" id="MobiDB-lite"/>
    </source>
</evidence>
<dbReference type="GO" id="GO:0051321">
    <property type="term" value="P:meiotic cell cycle"/>
    <property type="evidence" value="ECO:0007669"/>
    <property type="project" value="TreeGrafter"/>
</dbReference>
<evidence type="ECO:0000313" key="6">
    <source>
        <dbReference type="Proteomes" id="UP000507470"/>
    </source>
</evidence>
<dbReference type="AlphaFoldDB" id="A0A6J8EYT4"/>
<evidence type="ECO:0000256" key="2">
    <source>
        <dbReference type="SAM" id="Coils"/>
    </source>
</evidence>
<dbReference type="Proteomes" id="UP000507470">
    <property type="component" value="Unassembled WGS sequence"/>
</dbReference>
<keyword evidence="6" id="KW-1185">Reference proteome</keyword>
<dbReference type="Pfam" id="PF04803">
    <property type="entry name" value="Cor1"/>
    <property type="match status" value="2"/>
</dbReference>
<sequence>MPKAQKRKADGNQQLEQGKQLIDDDNNGSESSQFSSPIRDETPMIPRKKKNEGGPDEDVGQEMQKMLECFGADITKTMVAKRKRLEQLTQNSLKNTNKKVEDIWTTQKNERVKLQDEYNKQISNVLSQWESDIEKTKEQEEKLTLLFKQQQKLFQQARVVQSQRLKTVQQLHEQYSKGIGDLDKCHQSQHSTVQSEMKKEMSLLQKRILMDTQARVVQSQRLKTVQQLHEQYSKGIGDLDKCHQSQHSTVQSEMKKEMSLLQKRILMDTQQQEMANVRKSLQTMLF</sequence>
<name>A0A6J8EYT4_MYTCO</name>
<protein>
    <submittedName>
        <fullName evidence="5">SYCP3</fullName>
    </submittedName>
</protein>
<dbReference type="InterPro" id="IPR051443">
    <property type="entry name" value="XLR/SYCP3"/>
</dbReference>
<reference evidence="5 6" key="1">
    <citation type="submission" date="2020-06" db="EMBL/GenBank/DDBJ databases">
        <authorList>
            <person name="Li R."/>
            <person name="Bekaert M."/>
        </authorList>
    </citation>
    <scope>NUCLEOTIDE SEQUENCE [LARGE SCALE GENOMIC DNA]</scope>
    <source>
        <strain evidence="6">wild</strain>
    </source>
</reference>
<proteinExistence type="inferred from homology"/>
<dbReference type="EMBL" id="CACVKT020010119">
    <property type="protein sequence ID" value="CAC5424963.1"/>
    <property type="molecule type" value="Genomic_DNA"/>
</dbReference>
<dbReference type="PANTHER" id="PTHR19368:SF15">
    <property type="entry name" value="XLR_SYCP3_FAM9 DOMAIN-CONTAINING PROTEIN"/>
    <property type="match status" value="1"/>
</dbReference>
<comment type="similarity">
    <text evidence="1">Belongs to the XLR/SYCP3 family.</text>
</comment>
<gene>
    <name evidence="5" type="ORF">MCOR_56815</name>
</gene>
<feature type="coiled-coil region" evidence="2">
    <location>
        <begin position="119"/>
        <end position="146"/>
    </location>
</feature>
<evidence type="ECO:0000259" key="4">
    <source>
        <dbReference type="Pfam" id="PF04803"/>
    </source>
</evidence>
<dbReference type="OrthoDB" id="9621324at2759"/>
<feature type="region of interest" description="Disordered" evidence="3">
    <location>
        <begin position="1"/>
        <end position="59"/>
    </location>
</feature>
<evidence type="ECO:0000313" key="5">
    <source>
        <dbReference type="EMBL" id="CAC5424963.1"/>
    </source>
</evidence>
<dbReference type="GO" id="GO:0000795">
    <property type="term" value="C:synaptonemal complex"/>
    <property type="evidence" value="ECO:0007669"/>
    <property type="project" value="TreeGrafter"/>
</dbReference>
<dbReference type="GO" id="GO:0007286">
    <property type="term" value="P:spermatid development"/>
    <property type="evidence" value="ECO:0007669"/>
    <property type="project" value="TreeGrafter"/>
</dbReference>